<dbReference type="Pfam" id="PF02518">
    <property type="entry name" value="HATPase_c"/>
    <property type="match status" value="1"/>
</dbReference>
<proteinExistence type="predicted"/>
<evidence type="ECO:0000313" key="10">
    <source>
        <dbReference type="EMBL" id="SDZ08098.1"/>
    </source>
</evidence>
<dbReference type="PROSITE" id="PS50112">
    <property type="entry name" value="PAS"/>
    <property type="match status" value="6"/>
</dbReference>
<keyword evidence="4" id="KW-0808">Transferase</keyword>
<dbReference type="Pfam" id="PF13185">
    <property type="entry name" value="GAF_2"/>
    <property type="match status" value="1"/>
</dbReference>
<feature type="domain" description="PAS" evidence="8">
    <location>
        <begin position="513"/>
        <end position="550"/>
    </location>
</feature>
<dbReference type="InterPro" id="IPR000014">
    <property type="entry name" value="PAS"/>
</dbReference>
<dbReference type="InterPro" id="IPR029016">
    <property type="entry name" value="GAF-like_dom_sf"/>
</dbReference>
<dbReference type="PANTHER" id="PTHR43304">
    <property type="entry name" value="PHYTOCHROME-LIKE PROTEIN CPH1"/>
    <property type="match status" value="1"/>
</dbReference>
<feature type="domain" description="Histidine kinase" evidence="7">
    <location>
        <begin position="1451"/>
        <end position="1663"/>
    </location>
</feature>
<evidence type="ECO:0000313" key="11">
    <source>
        <dbReference type="Proteomes" id="UP000199663"/>
    </source>
</evidence>
<dbReference type="InterPro" id="IPR005467">
    <property type="entry name" value="His_kinase_dom"/>
</dbReference>
<feature type="domain" description="PAS" evidence="8">
    <location>
        <begin position="1179"/>
        <end position="1230"/>
    </location>
</feature>
<organism evidence="10 11">
    <name type="scientific">Rhodonellum ikkaensis</name>
    <dbReference type="NCBI Taxonomy" id="336829"/>
    <lineage>
        <taxon>Bacteria</taxon>
        <taxon>Pseudomonadati</taxon>
        <taxon>Bacteroidota</taxon>
        <taxon>Cytophagia</taxon>
        <taxon>Cytophagales</taxon>
        <taxon>Cytophagaceae</taxon>
        <taxon>Rhodonellum</taxon>
    </lineage>
</organism>
<dbReference type="SMART" id="SM00065">
    <property type="entry name" value="GAF"/>
    <property type="match status" value="1"/>
</dbReference>
<dbReference type="PROSITE" id="PS50109">
    <property type="entry name" value="HIS_KIN"/>
    <property type="match status" value="1"/>
</dbReference>
<dbReference type="Pfam" id="PF13188">
    <property type="entry name" value="PAS_8"/>
    <property type="match status" value="1"/>
</dbReference>
<name>A0A1H3Q4R7_9BACT</name>
<dbReference type="SMART" id="SM00387">
    <property type="entry name" value="HATPase_c"/>
    <property type="match status" value="1"/>
</dbReference>
<accession>A0A1H3Q4R7</accession>
<dbReference type="CDD" id="cd00130">
    <property type="entry name" value="PAS"/>
    <property type="match status" value="9"/>
</dbReference>
<dbReference type="InterPro" id="IPR004358">
    <property type="entry name" value="Sig_transdc_His_kin-like_C"/>
</dbReference>
<protein>
    <recommendedName>
        <fullName evidence="2">histidine kinase</fullName>
        <ecNumber evidence="2">2.7.13.3</ecNumber>
    </recommendedName>
</protein>
<dbReference type="InterPro" id="IPR035965">
    <property type="entry name" value="PAS-like_dom_sf"/>
</dbReference>
<dbReference type="RefSeq" id="WP_019599633.1">
    <property type="nucleotide sequence ID" value="NZ_FNQC01000005.1"/>
</dbReference>
<dbReference type="PRINTS" id="PR00344">
    <property type="entry name" value="BCTRLSENSOR"/>
</dbReference>
<dbReference type="InterPro" id="IPR000700">
    <property type="entry name" value="PAS-assoc_C"/>
</dbReference>
<evidence type="ECO:0000259" key="8">
    <source>
        <dbReference type="PROSITE" id="PS50112"/>
    </source>
</evidence>
<dbReference type="NCBIfam" id="TIGR00229">
    <property type="entry name" value="sensory_box"/>
    <property type="match status" value="9"/>
</dbReference>
<gene>
    <name evidence="10" type="ORF">SAMN05444412_105212</name>
</gene>
<keyword evidence="6" id="KW-0175">Coiled coil</keyword>
<dbReference type="EMBL" id="FNQC01000005">
    <property type="protein sequence ID" value="SDZ08098.1"/>
    <property type="molecule type" value="Genomic_DNA"/>
</dbReference>
<feature type="domain" description="PAC" evidence="9">
    <location>
        <begin position="85"/>
        <end position="137"/>
    </location>
</feature>
<dbReference type="InterPro" id="IPR013655">
    <property type="entry name" value="PAS_fold_3"/>
</dbReference>
<dbReference type="InterPro" id="IPR036890">
    <property type="entry name" value="HATPase_C_sf"/>
</dbReference>
<feature type="domain" description="PAS" evidence="8">
    <location>
        <begin position="933"/>
        <end position="1003"/>
    </location>
</feature>
<dbReference type="Gene3D" id="3.30.450.20">
    <property type="entry name" value="PAS domain"/>
    <property type="match status" value="10"/>
</dbReference>
<feature type="domain" description="PAS" evidence="8">
    <location>
        <begin position="138"/>
        <end position="208"/>
    </location>
</feature>
<comment type="caution">
    <text evidence="10">The sequence shown here is derived from an EMBL/GenBank/DDBJ whole genome shotgun (WGS) entry which is preliminary data.</text>
</comment>
<dbReference type="InterPro" id="IPR013767">
    <property type="entry name" value="PAS_fold"/>
</dbReference>
<dbReference type="CDD" id="cd00082">
    <property type="entry name" value="HisKA"/>
    <property type="match status" value="1"/>
</dbReference>
<dbReference type="EC" id="2.7.13.3" evidence="2"/>
<feature type="domain" description="PAS" evidence="8">
    <location>
        <begin position="260"/>
        <end position="330"/>
    </location>
</feature>
<feature type="domain" description="PAS" evidence="8">
    <location>
        <begin position="387"/>
        <end position="432"/>
    </location>
</feature>
<dbReference type="Gene3D" id="3.30.565.10">
    <property type="entry name" value="Histidine kinase-like ATPase, C-terminal domain"/>
    <property type="match status" value="1"/>
</dbReference>
<evidence type="ECO:0000256" key="2">
    <source>
        <dbReference type="ARBA" id="ARBA00012438"/>
    </source>
</evidence>
<dbReference type="InterPro" id="IPR036097">
    <property type="entry name" value="HisK_dim/P_sf"/>
</dbReference>
<dbReference type="Gene3D" id="2.10.70.100">
    <property type="match status" value="1"/>
</dbReference>
<dbReference type="InterPro" id="IPR001610">
    <property type="entry name" value="PAC"/>
</dbReference>
<keyword evidence="11" id="KW-1185">Reference proteome</keyword>
<comment type="catalytic activity">
    <reaction evidence="1">
        <text>ATP + protein L-histidine = ADP + protein N-phospho-L-histidine.</text>
        <dbReference type="EC" id="2.7.13.3"/>
    </reaction>
</comment>
<dbReference type="SUPFAM" id="SSF55785">
    <property type="entry name" value="PYP-like sensor domain (PAS domain)"/>
    <property type="match status" value="10"/>
</dbReference>
<feature type="domain" description="PAC" evidence="9">
    <location>
        <begin position="1374"/>
        <end position="1426"/>
    </location>
</feature>
<evidence type="ECO:0000259" key="9">
    <source>
        <dbReference type="PROSITE" id="PS50113"/>
    </source>
</evidence>
<feature type="domain" description="PAC" evidence="9">
    <location>
        <begin position="335"/>
        <end position="386"/>
    </location>
</feature>
<evidence type="ECO:0000256" key="5">
    <source>
        <dbReference type="ARBA" id="ARBA00022777"/>
    </source>
</evidence>
<dbReference type="SMART" id="SM00091">
    <property type="entry name" value="PAS"/>
    <property type="match status" value="9"/>
</dbReference>
<dbReference type="Gene3D" id="1.10.287.130">
    <property type="match status" value="1"/>
</dbReference>
<reference evidence="10 11" key="1">
    <citation type="submission" date="2016-10" db="EMBL/GenBank/DDBJ databases">
        <authorList>
            <person name="Varghese N."/>
            <person name="Submissions S."/>
        </authorList>
    </citation>
    <scope>NUCLEOTIDE SEQUENCE [LARGE SCALE GENOMIC DNA]</scope>
    <source>
        <strain evidence="10 11">DSM 17997</strain>
    </source>
</reference>
<dbReference type="SUPFAM" id="SSF55781">
    <property type="entry name" value="GAF domain-like"/>
    <property type="match status" value="1"/>
</dbReference>
<keyword evidence="5" id="KW-0418">Kinase</keyword>
<evidence type="ECO:0000259" key="7">
    <source>
        <dbReference type="PROSITE" id="PS50109"/>
    </source>
</evidence>
<dbReference type="Pfam" id="PF08448">
    <property type="entry name" value="PAS_4"/>
    <property type="match status" value="1"/>
</dbReference>
<dbReference type="InterPro" id="IPR013656">
    <property type="entry name" value="PAS_4"/>
</dbReference>
<dbReference type="InterPro" id="IPR052162">
    <property type="entry name" value="Sensor_kinase/Photoreceptor"/>
</dbReference>
<dbReference type="PROSITE" id="PS50113">
    <property type="entry name" value="PAC"/>
    <property type="match status" value="4"/>
</dbReference>
<evidence type="ECO:0000256" key="4">
    <source>
        <dbReference type="ARBA" id="ARBA00022679"/>
    </source>
</evidence>
<dbReference type="Pfam" id="PF00512">
    <property type="entry name" value="HisKA"/>
    <property type="match status" value="1"/>
</dbReference>
<dbReference type="Pfam" id="PF08447">
    <property type="entry name" value="PAS_3"/>
    <property type="match status" value="6"/>
</dbReference>
<dbReference type="SMART" id="SM00388">
    <property type="entry name" value="HisKA"/>
    <property type="match status" value="1"/>
</dbReference>
<dbReference type="SUPFAM" id="SSF47384">
    <property type="entry name" value="Homodimeric domain of signal transducing histidine kinase"/>
    <property type="match status" value="1"/>
</dbReference>
<dbReference type="InterPro" id="IPR003661">
    <property type="entry name" value="HisK_dim/P_dom"/>
</dbReference>
<dbReference type="PANTHER" id="PTHR43304:SF1">
    <property type="entry name" value="PAC DOMAIN-CONTAINING PROTEIN"/>
    <property type="match status" value="1"/>
</dbReference>
<evidence type="ECO:0000256" key="3">
    <source>
        <dbReference type="ARBA" id="ARBA00022553"/>
    </source>
</evidence>
<dbReference type="SUPFAM" id="SSF55874">
    <property type="entry name" value="ATPase domain of HSP90 chaperone/DNA topoisomerase II/histidine kinase"/>
    <property type="match status" value="1"/>
</dbReference>
<evidence type="ECO:0000256" key="1">
    <source>
        <dbReference type="ARBA" id="ARBA00000085"/>
    </source>
</evidence>
<dbReference type="Proteomes" id="UP000199663">
    <property type="component" value="Unassembled WGS sequence"/>
</dbReference>
<feature type="domain" description="PAC" evidence="9">
    <location>
        <begin position="719"/>
        <end position="771"/>
    </location>
</feature>
<evidence type="ECO:0000256" key="6">
    <source>
        <dbReference type="SAM" id="Coils"/>
    </source>
</evidence>
<sequence length="1663" mass="193296">MINNKTDIRDKTLLMQTEALAKTGCWELDLLSNEVYWSDGVFHILEYAPQSFKVDFTIGTKVIHPEDREKALAHMQEVLETGADYNIEKRFVTKNGNIKHIRSSAIQMKDENGKTIKLTGVFQDITVMVDQQWKLNQSNAALERIMDSSLDVICTLDEHGKFLKVSAAAENIWGYSPEELKNKSHVDFVLEEDYDLTQKSTEQIKSGVPVTNFENRYIRKDGGIITVIWSARWDSADRIMYCVARNATEKKIEEEKLLRSEKRFKALVENGADAMIILEKNGNVNYVSPSITKVLGYTEEEAMQLNLFASIHPEDVAGIVDKMEEVLANPGIPIQGHTARTLHKDGSWRWLESTITNLLNDPFINGIVDNFRDVTEKITSERNLKASEEKYRRLFNTSPLPKWIYDLNTFQILDVNPTALDHYGYKREEFLSLTMTSIKPLEEVPRLIQLHEKTRHLQERISFGVFTHKKKDGELMRMDVTGHPLQLNERDCMMVVCIDITQKEKSFKALQASEARIRGLYESQTSYVIRTDLKGRYSYVNEKFKMDFGWLYPNGEIIRENCFLSIIASDHQKVAEVVDQCLLHPGKVFKVEVDKPKEDGSYMSTLWDFVCIANEEGIPFELQCVGIDISERIQVEKALLKSNERFEYVNKATNDAIYDWDIEKDLFYWGDGFYRNFGFQKDDKPFRLEDWAALTHPIDRDNNQSDWTEFLEDKFRQRWLGNFRFRRNDGTYAFVEETGHLIRDADGKPKRMIGALRDVSITKQVEVQKQIQQQIANIFKEDEKLSTILKKVLNFLTDFGDYKTAEFWLLGNERNLLHRVSHFSKDDIAKTFYKETEFVKQVKIGEGISGWVWESQKTEVWENIADSKDFIRKTAAQKAGINTIWGIPLFQNERFVGVLVLGSKKTRQEAGDNVAFLKPLEDYLGTEIKRKQQEEELHLFFQSAPEILAIVSPNRKFIKVNPAFCKLLGYSEEELTSQPFDNFINPKDLKATQFEFEETITGDRQANNFVNRLMTKSGSHKWISWNSSSIFGEEKLVFAFGRDITEKKELEDLLDKATSLAKIGTWDFNLKDNEQESQYWSEMSREILEVDSSFIPTFENGLSLFDEDSKNKLVLAVNHLIETGENFDLELLLNTPKGNKKWTRCLGESERINGECIKIFGSFQDIHQLKSAEIESLKSLEEKNTILESIGDAFFALDKNYTVTYWNRLAETLLFTPREKVLGKNLWEVFSNAVHLPSFQNYARAMVERETVHFEDYYAPVAGWFEISAYPSNDGITVYFKNITERKIAEEQINRTNDRFEKVALATNDAIWDWDFETNQVNRTGEGFTKIFGYSNEEANNDGYFWQKKVHPKELQAVIHSQTLVFEDPHQNFWEKEYRFLRKNNTYAFVYDRGFIVRDETGKAIRMIGASQDITYRKEYESSLKELNDELKKHTRELEISNTELEQFAYVASHDLQEPLRMITSFLAQLEKKYAEQLDEKARQYIHFAVDGAKRMRQIILDLLQFSRVGRFEDQKEMIDINELVDDFRILRHRLIQEKSATLLKNSLPLISNYRAPLTQLFHNLLDNALKYSRPGMGPEINIQAVDRDSHWEFSVQDNGIGIEKEYFDKIFVIFQRLHGKEEFDGTGMGLAIVKKIVENLNGKIWLESEINKGTTFYFTLDK</sequence>
<feature type="coiled-coil region" evidence="6">
    <location>
        <begin position="1417"/>
        <end position="1444"/>
    </location>
</feature>
<dbReference type="InterPro" id="IPR003018">
    <property type="entry name" value="GAF"/>
</dbReference>
<dbReference type="Pfam" id="PF00989">
    <property type="entry name" value="PAS"/>
    <property type="match status" value="1"/>
</dbReference>
<keyword evidence="3" id="KW-0597">Phosphoprotein</keyword>
<dbReference type="Gene3D" id="3.30.450.40">
    <property type="match status" value="1"/>
</dbReference>
<dbReference type="InterPro" id="IPR003594">
    <property type="entry name" value="HATPase_dom"/>
</dbReference>
<dbReference type="SMART" id="SM00086">
    <property type="entry name" value="PAC"/>
    <property type="match status" value="9"/>
</dbReference>